<name>A0A9X3PI78_9ACTN</name>
<evidence type="ECO:0000313" key="8">
    <source>
        <dbReference type="Proteomes" id="UP001146067"/>
    </source>
</evidence>
<dbReference type="RefSeq" id="WP_270108808.1">
    <property type="nucleotide sequence ID" value="NZ_JAPZVP010000003.1"/>
</dbReference>
<dbReference type="GO" id="GO:0019646">
    <property type="term" value="P:aerobic electron transport chain"/>
    <property type="evidence" value="ECO:0007669"/>
    <property type="project" value="TreeGrafter"/>
</dbReference>
<keyword evidence="4" id="KW-0274">FAD</keyword>
<evidence type="ECO:0000259" key="6">
    <source>
        <dbReference type="Pfam" id="PF07992"/>
    </source>
</evidence>
<dbReference type="PRINTS" id="PR00368">
    <property type="entry name" value="FADPNR"/>
</dbReference>
<evidence type="ECO:0000256" key="2">
    <source>
        <dbReference type="ARBA" id="ARBA00005272"/>
    </source>
</evidence>
<keyword evidence="5" id="KW-0560">Oxidoreductase</keyword>
<evidence type="ECO:0000256" key="5">
    <source>
        <dbReference type="ARBA" id="ARBA00023002"/>
    </source>
</evidence>
<organism evidence="7 8">
    <name type="scientific">Glycomyces luteolus</name>
    <dbReference type="NCBI Taxonomy" id="2670330"/>
    <lineage>
        <taxon>Bacteria</taxon>
        <taxon>Bacillati</taxon>
        <taxon>Actinomycetota</taxon>
        <taxon>Actinomycetes</taxon>
        <taxon>Glycomycetales</taxon>
        <taxon>Glycomycetaceae</taxon>
        <taxon>Glycomyces</taxon>
    </lineage>
</organism>
<dbReference type="EMBL" id="JAPZVP010000003">
    <property type="protein sequence ID" value="MDA1358985.1"/>
    <property type="molecule type" value="Genomic_DNA"/>
</dbReference>
<proteinExistence type="inferred from homology"/>
<comment type="caution">
    <text evidence="7">The sequence shown here is derived from an EMBL/GenBank/DDBJ whole genome shotgun (WGS) entry which is preliminary data.</text>
</comment>
<dbReference type="PANTHER" id="PTHR42913:SF3">
    <property type="entry name" value="64 KDA MITOCHONDRIAL NADH DEHYDROGENASE (EUROFUNG)"/>
    <property type="match status" value="1"/>
</dbReference>
<evidence type="ECO:0000256" key="1">
    <source>
        <dbReference type="ARBA" id="ARBA00001974"/>
    </source>
</evidence>
<dbReference type="PANTHER" id="PTHR42913">
    <property type="entry name" value="APOPTOSIS-INDUCING FACTOR 1"/>
    <property type="match status" value="1"/>
</dbReference>
<comment type="similarity">
    <text evidence="2">Belongs to the NADH dehydrogenase family.</text>
</comment>
<sequence length="395" mass="41750">MQHRIIVLGAGYAGTFAAGYLARHLHTDDVTVTAVNAEPDFVERFRLHQVAAGQQLKHRPFATIFADTGVHFRQARVTAVDADQKTVTVSGADDLELLEYDTLVYSLGSTAADHGVPGVGEHAHHITSRPAALRLRDRLDTMGQDGTALVVGGNLTAIEGAAEIAESHPELKVVLTTSGALGGWLAPKSQQHLMRVFDRLGIEVHEQTRIDRVEADGVIAADGTRYAADATVWAAGFAVHPIAAASGLAVEANDQITVDRQMRSVSHPEVYAAGDAAFIIGENGQPLPMSCASAGFTSQQATAAIIGDLTGREVKHKGLPYVGNHISLGRRDGILQVVDGDVRSRYAVTGRAAARIKESILKGATWGVANPTAKLPVRSHRTTTSAARAAEAVPA</sequence>
<dbReference type="Proteomes" id="UP001146067">
    <property type="component" value="Unassembled WGS sequence"/>
</dbReference>
<reference evidence="7" key="1">
    <citation type="submission" date="2022-12" db="EMBL/GenBank/DDBJ databases">
        <title>Gycomyces niveus sp.nov.,a novel actinomycete isolated from soil in Shouguan.</title>
        <authorList>
            <person name="Yang X."/>
        </authorList>
    </citation>
    <scope>NUCLEOTIDE SEQUENCE</scope>
    <source>
        <strain evidence="7">NEAU-A15</strain>
    </source>
</reference>
<dbReference type="AlphaFoldDB" id="A0A9X3PI78"/>
<dbReference type="SUPFAM" id="SSF51905">
    <property type="entry name" value="FAD/NAD(P)-binding domain"/>
    <property type="match status" value="1"/>
</dbReference>
<dbReference type="Pfam" id="PF07992">
    <property type="entry name" value="Pyr_redox_2"/>
    <property type="match status" value="1"/>
</dbReference>
<dbReference type="InterPro" id="IPR051169">
    <property type="entry name" value="NADH-Q_oxidoreductase"/>
</dbReference>
<keyword evidence="3" id="KW-0285">Flavoprotein</keyword>
<dbReference type="PRINTS" id="PR00469">
    <property type="entry name" value="PNDRDTASEII"/>
</dbReference>
<keyword evidence="8" id="KW-1185">Reference proteome</keyword>
<dbReference type="Gene3D" id="3.50.50.100">
    <property type="match status" value="1"/>
</dbReference>
<evidence type="ECO:0000256" key="4">
    <source>
        <dbReference type="ARBA" id="ARBA00022827"/>
    </source>
</evidence>
<dbReference type="GO" id="GO:0003955">
    <property type="term" value="F:NAD(P)H dehydrogenase (quinone) activity"/>
    <property type="evidence" value="ECO:0007669"/>
    <property type="project" value="TreeGrafter"/>
</dbReference>
<evidence type="ECO:0000313" key="7">
    <source>
        <dbReference type="EMBL" id="MDA1358985.1"/>
    </source>
</evidence>
<dbReference type="InterPro" id="IPR036188">
    <property type="entry name" value="FAD/NAD-bd_sf"/>
</dbReference>
<dbReference type="InterPro" id="IPR023753">
    <property type="entry name" value="FAD/NAD-binding_dom"/>
</dbReference>
<protein>
    <submittedName>
        <fullName evidence="7">FAD-dependent oxidoreductase</fullName>
    </submittedName>
</protein>
<evidence type="ECO:0000256" key="3">
    <source>
        <dbReference type="ARBA" id="ARBA00022630"/>
    </source>
</evidence>
<accession>A0A9X3PI78</accession>
<gene>
    <name evidence="7" type="ORF">O1R50_05090</name>
</gene>
<comment type="cofactor">
    <cofactor evidence="1">
        <name>FAD</name>
        <dbReference type="ChEBI" id="CHEBI:57692"/>
    </cofactor>
</comment>
<feature type="domain" description="FAD/NAD(P)-binding" evidence="6">
    <location>
        <begin position="4"/>
        <end position="292"/>
    </location>
</feature>